<dbReference type="InterPro" id="IPR004709">
    <property type="entry name" value="NaH_exchanger"/>
</dbReference>
<evidence type="ECO:0000259" key="14">
    <source>
        <dbReference type="Pfam" id="PF00999"/>
    </source>
</evidence>
<keyword evidence="5" id="KW-0630">Potassium</keyword>
<evidence type="ECO:0000256" key="3">
    <source>
        <dbReference type="ARBA" id="ARBA00022538"/>
    </source>
</evidence>
<evidence type="ECO:0000313" key="15">
    <source>
        <dbReference type="EMBL" id="KAF5203588.1"/>
    </source>
</evidence>
<feature type="transmembrane region" description="Helical" evidence="13">
    <location>
        <begin position="217"/>
        <end position="239"/>
    </location>
</feature>
<comment type="caution">
    <text evidence="15">The sequence shown here is derived from an EMBL/GenBank/DDBJ whole genome shotgun (WGS) entry which is preliminary data.</text>
</comment>
<evidence type="ECO:0000256" key="11">
    <source>
        <dbReference type="ARBA" id="ARBA00047524"/>
    </source>
</evidence>
<dbReference type="EMBL" id="JABWDY010006582">
    <property type="protein sequence ID" value="KAF5203588.1"/>
    <property type="molecule type" value="Genomic_DNA"/>
</dbReference>
<name>A0A7J6X452_THATH</name>
<evidence type="ECO:0000256" key="2">
    <source>
        <dbReference type="ARBA" id="ARBA00022448"/>
    </source>
</evidence>
<evidence type="ECO:0000256" key="6">
    <source>
        <dbReference type="ARBA" id="ARBA00022989"/>
    </source>
</evidence>
<evidence type="ECO:0000256" key="12">
    <source>
        <dbReference type="ARBA" id="ARBA00047912"/>
    </source>
</evidence>
<feature type="transmembrane region" description="Helical" evidence="13">
    <location>
        <begin position="273"/>
        <end position="291"/>
    </location>
</feature>
<keyword evidence="9 13" id="KW-0472">Membrane</keyword>
<dbReference type="GO" id="GO:0015386">
    <property type="term" value="F:potassium:proton antiporter activity"/>
    <property type="evidence" value="ECO:0007669"/>
    <property type="project" value="TreeGrafter"/>
</dbReference>
<dbReference type="PRINTS" id="PR01084">
    <property type="entry name" value="NAHEXCHNGR"/>
</dbReference>
<dbReference type="Proteomes" id="UP000554482">
    <property type="component" value="Unassembled WGS sequence"/>
</dbReference>
<evidence type="ECO:0000256" key="5">
    <source>
        <dbReference type="ARBA" id="ARBA00022958"/>
    </source>
</evidence>
<keyword evidence="16" id="KW-1185">Reference proteome</keyword>
<dbReference type="InterPro" id="IPR006153">
    <property type="entry name" value="Cation/H_exchanger_TM"/>
</dbReference>
<comment type="subcellular location">
    <subcellularLocation>
        <location evidence="1">Membrane</location>
        <topology evidence="1">Multi-pass membrane protein</topology>
    </subcellularLocation>
</comment>
<dbReference type="PANTHER" id="PTHR10110">
    <property type="entry name" value="SODIUM/HYDROGEN EXCHANGER"/>
    <property type="match status" value="1"/>
</dbReference>
<keyword evidence="2" id="KW-0813">Transport</keyword>
<evidence type="ECO:0000256" key="13">
    <source>
        <dbReference type="SAM" id="Phobius"/>
    </source>
</evidence>
<keyword evidence="10" id="KW-0739">Sodium transport</keyword>
<keyword evidence="8" id="KW-0406">Ion transport</keyword>
<dbReference type="PANTHER" id="PTHR10110:SF179">
    <property type="entry name" value="SODIUM_HYDROGEN EXCHANGER 4"/>
    <property type="match status" value="1"/>
</dbReference>
<comment type="catalytic activity">
    <reaction evidence="11">
        <text>Na(+)(in) + H(+)(out) = Na(+)(out) + H(+)(in)</text>
        <dbReference type="Rhea" id="RHEA:29419"/>
        <dbReference type="ChEBI" id="CHEBI:15378"/>
        <dbReference type="ChEBI" id="CHEBI:29101"/>
    </reaction>
</comment>
<evidence type="ECO:0000313" key="16">
    <source>
        <dbReference type="Proteomes" id="UP000554482"/>
    </source>
</evidence>
<feature type="transmembrane region" description="Helical" evidence="13">
    <location>
        <begin position="423"/>
        <end position="442"/>
    </location>
</feature>
<feature type="domain" description="Cation/H+ exchanger transmembrane" evidence="14">
    <location>
        <begin position="31"/>
        <end position="443"/>
    </location>
</feature>
<comment type="catalytic activity">
    <reaction evidence="12">
        <text>K(+)(in) + H(+)(out) = K(+)(out) + H(+)(in)</text>
        <dbReference type="Rhea" id="RHEA:29467"/>
        <dbReference type="ChEBI" id="CHEBI:15378"/>
        <dbReference type="ChEBI" id="CHEBI:29103"/>
    </reaction>
</comment>
<accession>A0A7J6X452</accession>
<proteinExistence type="predicted"/>
<keyword evidence="7" id="KW-0915">Sodium</keyword>
<feature type="transmembrane region" description="Helical" evidence="13">
    <location>
        <begin position="112"/>
        <end position="135"/>
    </location>
</feature>
<dbReference type="GO" id="GO:0005886">
    <property type="term" value="C:plasma membrane"/>
    <property type="evidence" value="ECO:0007669"/>
    <property type="project" value="TreeGrafter"/>
</dbReference>
<feature type="transmembrane region" description="Helical" evidence="13">
    <location>
        <begin position="21"/>
        <end position="41"/>
    </location>
</feature>
<evidence type="ECO:0000256" key="9">
    <source>
        <dbReference type="ARBA" id="ARBA00023136"/>
    </source>
</evidence>
<feature type="transmembrane region" description="Helical" evidence="13">
    <location>
        <begin position="384"/>
        <end position="403"/>
    </location>
</feature>
<dbReference type="GO" id="GO:0051453">
    <property type="term" value="P:regulation of intracellular pH"/>
    <property type="evidence" value="ECO:0007669"/>
    <property type="project" value="TreeGrafter"/>
</dbReference>
<protein>
    <submittedName>
        <fullName evidence="15">Sodium/hydrogen exchanger</fullName>
    </submittedName>
</protein>
<sequence>MESYDDLIIKSSVRFRSSYPLVVPISVIVAVLCLCILIGHLVKKSRWLNESTVTVLIGCAIGTIILFWSKGTNSHILRFNEELFFIYLLPPIIFNAGFKVKKKQFFRNFSTIVLFGVFGCFLSSGIIAAGSWLLLPLVGFTGLKTREYFALGAIFSSTDTVSTLQVLNANETPLLYSLVFGEGVVNDATSVVLLKAIQRPDISIADFKSVAQIFADFFYLFSMSTVLGVFVGLLTAYALKKIYFAEHSTDREIALLVLMSYLSYMLAELLNLSGILTVFLCGIIMSHYAYHNVSDHSKVTARHASATMSFIAETFIFLYLGMDVLDIEKWNQSNSSFGTSLGIQIAIILLICLGRAAFVFPISALTNYMNKNYERTHITFKSQIIIWWAGLMRGAVTIALAFNQFTYKGEAGDFVHATLMKDTLIIVLFTTVVLGSITKPLVRLLVPHHELNNESQQNTYIEELNLPLISLKDSTSTNMLRAKNSLTMLIKRPIYTIHDFWRRFDDTYMRPVFGGPPLSGNSLIILS</sequence>
<dbReference type="AlphaFoldDB" id="A0A7J6X452"/>
<feature type="transmembrane region" description="Helical" evidence="13">
    <location>
        <begin position="303"/>
        <end position="321"/>
    </location>
</feature>
<keyword evidence="4 13" id="KW-0812">Transmembrane</keyword>
<organism evidence="15 16">
    <name type="scientific">Thalictrum thalictroides</name>
    <name type="common">Rue-anemone</name>
    <name type="synonym">Anemone thalictroides</name>
    <dbReference type="NCBI Taxonomy" id="46969"/>
    <lineage>
        <taxon>Eukaryota</taxon>
        <taxon>Viridiplantae</taxon>
        <taxon>Streptophyta</taxon>
        <taxon>Embryophyta</taxon>
        <taxon>Tracheophyta</taxon>
        <taxon>Spermatophyta</taxon>
        <taxon>Magnoliopsida</taxon>
        <taxon>Ranunculales</taxon>
        <taxon>Ranunculaceae</taxon>
        <taxon>Thalictroideae</taxon>
        <taxon>Thalictrum</taxon>
    </lineage>
</organism>
<dbReference type="GO" id="GO:0098719">
    <property type="term" value="P:sodium ion import across plasma membrane"/>
    <property type="evidence" value="ECO:0007669"/>
    <property type="project" value="TreeGrafter"/>
</dbReference>
<dbReference type="Pfam" id="PF00999">
    <property type="entry name" value="Na_H_Exchanger"/>
    <property type="match status" value="1"/>
</dbReference>
<evidence type="ECO:0000256" key="8">
    <source>
        <dbReference type="ARBA" id="ARBA00023065"/>
    </source>
</evidence>
<keyword evidence="3" id="KW-0633">Potassium transport</keyword>
<feature type="transmembrane region" description="Helical" evidence="13">
    <location>
        <begin position="53"/>
        <end position="71"/>
    </location>
</feature>
<evidence type="ECO:0000256" key="1">
    <source>
        <dbReference type="ARBA" id="ARBA00004141"/>
    </source>
</evidence>
<dbReference type="Gene3D" id="6.10.140.1330">
    <property type="match status" value="1"/>
</dbReference>
<gene>
    <name evidence="15" type="ORF">FRX31_006826</name>
</gene>
<dbReference type="OrthoDB" id="196264at2759"/>
<evidence type="ECO:0000256" key="4">
    <source>
        <dbReference type="ARBA" id="ARBA00022692"/>
    </source>
</evidence>
<evidence type="ECO:0000256" key="10">
    <source>
        <dbReference type="ARBA" id="ARBA00023201"/>
    </source>
</evidence>
<reference evidence="15 16" key="1">
    <citation type="submission" date="2020-06" db="EMBL/GenBank/DDBJ databases">
        <title>Transcriptomic and genomic resources for Thalictrum thalictroides and T. hernandezii: Facilitating candidate gene discovery in an emerging model plant lineage.</title>
        <authorList>
            <person name="Arias T."/>
            <person name="Riano-Pachon D.M."/>
            <person name="Di Stilio V.S."/>
        </authorList>
    </citation>
    <scope>NUCLEOTIDE SEQUENCE [LARGE SCALE GENOMIC DNA]</scope>
    <source>
        <strain evidence="16">cv. WT478/WT964</strain>
        <tissue evidence="15">Leaves</tissue>
    </source>
</reference>
<dbReference type="InterPro" id="IPR018422">
    <property type="entry name" value="Cation/H_exchanger_CPA1"/>
</dbReference>
<keyword evidence="6 13" id="KW-1133">Transmembrane helix</keyword>
<feature type="transmembrane region" description="Helical" evidence="13">
    <location>
        <begin position="83"/>
        <end position="100"/>
    </location>
</feature>
<evidence type="ECO:0000256" key="7">
    <source>
        <dbReference type="ARBA" id="ARBA00023053"/>
    </source>
</evidence>
<dbReference type="GO" id="GO:0015385">
    <property type="term" value="F:sodium:proton antiporter activity"/>
    <property type="evidence" value="ECO:0007669"/>
    <property type="project" value="InterPro"/>
</dbReference>
<feature type="transmembrane region" description="Helical" evidence="13">
    <location>
        <begin position="341"/>
        <end position="363"/>
    </location>
</feature>